<sequence>MTPAVQTASDAASPASDGHSVSLVPATKRKYSQSSGAFERTAAIRPKPSARHADPDPTTLTYFPPDSNHTNGELDPFLVVKRWENAAFPNTKNAKNEDPMFLPPMKWQAFDVRYTALGSDKFDARYRDRFLKWQNDPSLIRRPCDDYDQDATHWATNKELVGEVLVHNPGPDGNYYFPGHEDNWIGRDDIVGLEFPTLTVFANAPVPRHLFSSFRKPVSVDVNGSTVFTVTPPPRKDLLPKFITVANFKPSQAQESNAKKGPTIGELFAPPPTVPQLHPPTFSKQSGPSNGVVTFVPHDAPRRDRRDSYTYFNQPLTVGQWLAYAGEVQIPSGSELKRRQRDRKHSTSESSDEATAQAKYDALFRRVYSSFAPSSDNTGAVVPVQTRNEIWWQKVGKWRAERLLAIDPMLLESDLEQQSAEGTEDEDAAFKDAVESFDPDSWDDPMKDVADPADPADVDQALEEVSQLLETLASYQRIRNSYPPGSKSAASELTGTPQTPTPAEIETYKTLKSALATMIAALPPTAIARLDGDKLGALKLSGNVLVEVPVEGGTLEEDQVSKMAKQAAFSAAVGSSPVPALNRGPSGNTYSAFPPTVSQYVRPAGQTQLRPQPTTYQQNVNVTPRTQPLNYQRTAPGVQTFAGNYPTQSRMSYTQPPQFTQPAPPRSANYGPTGQNMYYQQIQQLTGAGGQSQRNFPATPQHGGQQRGQFANYSGLQRTNGAAPQFSPTSGATPLRTATPHAVAPTPTPAFANRPAGAARSAYIAPTSNAAALGPSGFHTTMSSAEQQMMIERQRANLAMQQQQARIAASNVVAPGTPARASVTTVQGAQVNGTPVQGGQVNGAGNAAAASAVAGQV</sequence>
<name>A0A6G1HVZ3_9PEZI</name>
<dbReference type="Proteomes" id="UP000799640">
    <property type="component" value="Unassembled WGS sequence"/>
</dbReference>
<dbReference type="InterPro" id="IPR056687">
    <property type="entry name" value="DUF7785"/>
</dbReference>
<dbReference type="Pfam" id="PF25009">
    <property type="entry name" value="DUF7785"/>
    <property type="match status" value="1"/>
</dbReference>
<feature type="compositionally biased region" description="Polar residues" evidence="1">
    <location>
        <begin position="488"/>
        <end position="498"/>
    </location>
</feature>
<organism evidence="3 4">
    <name type="scientific">Trichodelitschia bisporula</name>
    <dbReference type="NCBI Taxonomy" id="703511"/>
    <lineage>
        <taxon>Eukaryota</taxon>
        <taxon>Fungi</taxon>
        <taxon>Dikarya</taxon>
        <taxon>Ascomycota</taxon>
        <taxon>Pezizomycotina</taxon>
        <taxon>Dothideomycetes</taxon>
        <taxon>Dothideomycetes incertae sedis</taxon>
        <taxon>Phaeotrichales</taxon>
        <taxon>Phaeotrichaceae</taxon>
        <taxon>Trichodelitschia</taxon>
    </lineage>
</organism>
<dbReference type="OrthoDB" id="5354458at2759"/>
<feature type="region of interest" description="Disordered" evidence="1">
    <location>
        <begin position="1"/>
        <end position="67"/>
    </location>
</feature>
<feature type="compositionally biased region" description="Polar residues" evidence="1">
    <location>
        <begin position="1"/>
        <end position="10"/>
    </location>
</feature>
<feature type="domain" description="DUF7785" evidence="2">
    <location>
        <begin position="456"/>
        <end position="545"/>
    </location>
</feature>
<feature type="region of interest" description="Disordered" evidence="1">
    <location>
        <begin position="333"/>
        <end position="356"/>
    </location>
</feature>
<dbReference type="AlphaFoldDB" id="A0A6G1HVZ3"/>
<evidence type="ECO:0000259" key="2">
    <source>
        <dbReference type="Pfam" id="PF25009"/>
    </source>
</evidence>
<evidence type="ECO:0000256" key="1">
    <source>
        <dbReference type="SAM" id="MobiDB-lite"/>
    </source>
</evidence>
<evidence type="ECO:0000313" key="4">
    <source>
        <dbReference type="Proteomes" id="UP000799640"/>
    </source>
</evidence>
<protein>
    <recommendedName>
        <fullName evidence="2">DUF7785 domain-containing protein</fullName>
    </recommendedName>
</protein>
<evidence type="ECO:0000313" key="3">
    <source>
        <dbReference type="EMBL" id="KAF2400036.1"/>
    </source>
</evidence>
<gene>
    <name evidence="3" type="ORF">EJ06DRAFT_44096</name>
</gene>
<dbReference type="EMBL" id="ML996696">
    <property type="protein sequence ID" value="KAF2400036.1"/>
    <property type="molecule type" value="Genomic_DNA"/>
</dbReference>
<feature type="region of interest" description="Disordered" evidence="1">
    <location>
        <begin position="688"/>
        <end position="707"/>
    </location>
</feature>
<accession>A0A6G1HVZ3</accession>
<keyword evidence="4" id="KW-1185">Reference proteome</keyword>
<feature type="region of interest" description="Disordered" evidence="1">
    <location>
        <begin position="480"/>
        <end position="502"/>
    </location>
</feature>
<reference evidence="3" key="1">
    <citation type="journal article" date="2020" name="Stud. Mycol.">
        <title>101 Dothideomycetes genomes: a test case for predicting lifestyles and emergence of pathogens.</title>
        <authorList>
            <person name="Haridas S."/>
            <person name="Albert R."/>
            <person name="Binder M."/>
            <person name="Bloem J."/>
            <person name="Labutti K."/>
            <person name="Salamov A."/>
            <person name="Andreopoulos B."/>
            <person name="Baker S."/>
            <person name="Barry K."/>
            <person name="Bills G."/>
            <person name="Bluhm B."/>
            <person name="Cannon C."/>
            <person name="Castanera R."/>
            <person name="Culley D."/>
            <person name="Daum C."/>
            <person name="Ezra D."/>
            <person name="Gonzalez J."/>
            <person name="Henrissat B."/>
            <person name="Kuo A."/>
            <person name="Liang C."/>
            <person name="Lipzen A."/>
            <person name="Lutzoni F."/>
            <person name="Magnuson J."/>
            <person name="Mondo S."/>
            <person name="Nolan M."/>
            <person name="Ohm R."/>
            <person name="Pangilinan J."/>
            <person name="Park H.-J."/>
            <person name="Ramirez L."/>
            <person name="Alfaro M."/>
            <person name="Sun H."/>
            <person name="Tritt A."/>
            <person name="Yoshinaga Y."/>
            <person name="Zwiers L.-H."/>
            <person name="Turgeon B."/>
            <person name="Goodwin S."/>
            <person name="Spatafora J."/>
            <person name="Crous P."/>
            <person name="Grigoriev I."/>
        </authorList>
    </citation>
    <scope>NUCLEOTIDE SEQUENCE</scope>
    <source>
        <strain evidence="3">CBS 262.69</strain>
    </source>
</reference>
<proteinExistence type="predicted"/>